<evidence type="ECO:0000313" key="4">
    <source>
        <dbReference type="Proteomes" id="UP001165085"/>
    </source>
</evidence>
<keyword evidence="4" id="KW-1185">Reference proteome</keyword>
<keyword evidence="1" id="KW-0472">Membrane</keyword>
<organism evidence="3 4">
    <name type="scientific">Triparma strigata</name>
    <dbReference type="NCBI Taxonomy" id="1606541"/>
    <lineage>
        <taxon>Eukaryota</taxon>
        <taxon>Sar</taxon>
        <taxon>Stramenopiles</taxon>
        <taxon>Ochrophyta</taxon>
        <taxon>Bolidophyceae</taxon>
        <taxon>Parmales</taxon>
        <taxon>Triparmaceae</taxon>
        <taxon>Triparma</taxon>
    </lineage>
</organism>
<gene>
    <name evidence="3" type="ORF">TrST_g14037</name>
</gene>
<feature type="chain" id="PRO_5040812799" evidence="2">
    <location>
        <begin position="16"/>
        <end position="354"/>
    </location>
</feature>
<accession>A0A9W7EXR6</accession>
<keyword evidence="1" id="KW-0812">Transmembrane</keyword>
<dbReference type="AlphaFoldDB" id="A0A9W7EXR6"/>
<reference evidence="4" key="1">
    <citation type="journal article" date="2023" name="Commun. Biol.">
        <title>Genome analysis of Parmales, the sister group of diatoms, reveals the evolutionary specialization of diatoms from phago-mixotrophs to photoautotrophs.</title>
        <authorList>
            <person name="Ban H."/>
            <person name="Sato S."/>
            <person name="Yoshikawa S."/>
            <person name="Yamada K."/>
            <person name="Nakamura Y."/>
            <person name="Ichinomiya M."/>
            <person name="Sato N."/>
            <person name="Blanc-Mathieu R."/>
            <person name="Endo H."/>
            <person name="Kuwata A."/>
            <person name="Ogata H."/>
        </authorList>
    </citation>
    <scope>NUCLEOTIDE SEQUENCE [LARGE SCALE GENOMIC DNA]</scope>
    <source>
        <strain evidence="4">NIES 3701</strain>
    </source>
</reference>
<feature type="signal peptide" evidence="2">
    <location>
        <begin position="1"/>
        <end position="15"/>
    </location>
</feature>
<evidence type="ECO:0000256" key="2">
    <source>
        <dbReference type="SAM" id="SignalP"/>
    </source>
</evidence>
<name>A0A9W7EXR6_9STRA</name>
<proteinExistence type="predicted"/>
<sequence length="354" mass="38889">FSLALLALTVTNVTARQLEDEDGTNNAEEVEWKDQISGYSMKYNGCLVQQSLDWDSASGHTNTTLVKYKLCPTSSCSDASASGCSSTDYPGEYVIGLTEYVQLAMENQQFQRESYCDGLETEYELALQYDDSQGTNIAVAPTYPSYCEQYENEDTSGTAQERQEQIEKYMEEGCQELGEDANGIAYFVGYACVDDGDKINMAVFVDEYCTSQVSHSVWYDIMGFEWPYGSNNIVSDYCTSCLEDNQDSQDENGDQSAAQDEADADDVIQFCAEAYEGSIKCEKSLLSESETMCSYIDSISMKIQEGHGVSMQGVGGSAGLSFLTAAFSASTIGLAGYVWFLKEKVGRTKIDLGN</sequence>
<comment type="caution">
    <text evidence="3">The sequence shown here is derived from an EMBL/GenBank/DDBJ whole genome shotgun (WGS) entry which is preliminary data.</text>
</comment>
<dbReference type="Proteomes" id="UP001165085">
    <property type="component" value="Unassembled WGS sequence"/>
</dbReference>
<keyword evidence="1" id="KW-1133">Transmembrane helix</keyword>
<protein>
    <submittedName>
        <fullName evidence="3">Uncharacterized protein</fullName>
    </submittedName>
</protein>
<keyword evidence="2" id="KW-0732">Signal</keyword>
<feature type="transmembrane region" description="Helical" evidence="1">
    <location>
        <begin position="320"/>
        <end position="340"/>
    </location>
</feature>
<dbReference type="OrthoDB" id="41670at2759"/>
<feature type="non-terminal residue" evidence="3">
    <location>
        <position position="354"/>
    </location>
</feature>
<evidence type="ECO:0000256" key="1">
    <source>
        <dbReference type="SAM" id="Phobius"/>
    </source>
</evidence>
<dbReference type="EMBL" id="BRXY01000467">
    <property type="protein sequence ID" value="GMH96409.1"/>
    <property type="molecule type" value="Genomic_DNA"/>
</dbReference>
<evidence type="ECO:0000313" key="3">
    <source>
        <dbReference type="EMBL" id="GMH96409.1"/>
    </source>
</evidence>